<dbReference type="EMBL" id="JDST02000020">
    <property type="protein sequence ID" value="KFB77630.1"/>
    <property type="molecule type" value="Genomic_DNA"/>
</dbReference>
<dbReference type="InterPro" id="IPR051201">
    <property type="entry name" value="Chloro_Bact_Ser_Proteases"/>
</dbReference>
<dbReference type="InterPro" id="IPR009003">
    <property type="entry name" value="Peptidase_S1_PA"/>
</dbReference>
<evidence type="ECO:0000313" key="4">
    <source>
        <dbReference type="EMBL" id="KFB77630.1"/>
    </source>
</evidence>
<dbReference type="Gene3D" id="2.40.10.10">
    <property type="entry name" value="Trypsin-like serine proteases"/>
    <property type="match status" value="2"/>
</dbReference>
<organism evidence="4 5">
    <name type="scientific">Candidatus Accumulibacter cognatus</name>
    <dbReference type="NCBI Taxonomy" id="2954383"/>
    <lineage>
        <taxon>Bacteria</taxon>
        <taxon>Pseudomonadati</taxon>
        <taxon>Pseudomonadota</taxon>
        <taxon>Betaproteobacteria</taxon>
        <taxon>Candidatus Accumulibacter</taxon>
    </lineage>
</organism>
<dbReference type="Proteomes" id="UP000021315">
    <property type="component" value="Unassembled WGS sequence"/>
</dbReference>
<evidence type="ECO:0000256" key="3">
    <source>
        <dbReference type="ARBA" id="ARBA00022801"/>
    </source>
</evidence>
<dbReference type="Pfam" id="PF13365">
    <property type="entry name" value="Trypsin_2"/>
    <property type="match status" value="1"/>
</dbReference>
<keyword evidence="2" id="KW-0645">Protease</keyword>
<comment type="similarity">
    <text evidence="1">Belongs to the peptidase S1C family.</text>
</comment>
<dbReference type="STRING" id="1453999.AW06_001276"/>
<dbReference type="InterPro" id="IPR043504">
    <property type="entry name" value="Peptidase_S1_PA_chymotrypsin"/>
</dbReference>
<proteinExistence type="inferred from homology"/>
<dbReference type="GO" id="GO:0006508">
    <property type="term" value="P:proteolysis"/>
    <property type="evidence" value="ECO:0007669"/>
    <property type="project" value="UniProtKB-KW"/>
</dbReference>
<dbReference type="PANTHER" id="PTHR43343">
    <property type="entry name" value="PEPTIDASE S12"/>
    <property type="match status" value="1"/>
</dbReference>
<comment type="caution">
    <text evidence="4">The sequence shown here is derived from an EMBL/GenBank/DDBJ whole genome shotgun (WGS) entry which is preliminary data.</text>
</comment>
<evidence type="ECO:0000313" key="5">
    <source>
        <dbReference type="Proteomes" id="UP000021315"/>
    </source>
</evidence>
<dbReference type="SUPFAM" id="SSF50494">
    <property type="entry name" value="Trypsin-like serine proteases"/>
    <property type="match status" value="1"/>
</dbReference>
<sequence>MRVCSWPICGGAYRRTADVMRWLVTCVLIPGLLWGAGPALADLPELIERVKPSVVVIGTLQRTRSPQFVMRGTGFVVGDGYEVATNAHVIQEELNEAAGETLAIVFRSATAAAQQRLAKVIRVDKAHDLALLRIEGQALPALILHDLESVREGQSVAFTGFPIGGALGLSPVTHRGIISSITPIVLPSANARQLNARVVQQIRSGSFDIYQLDATAYPGNSGGPLYETSRGEVIGIINMVFVKESKESVLSKPSGISFAIPVRYLRELMAQNH</sequence>
<gene>
    <name evidence="4" type="primary">mucD_1</name>
    <name evidence="4" type="ORF">AW06_001276</name>
</gene>
<dbReference type="AlphaFoldDB" id="A0A080MB22"/>
<accession>A0A080MB22</accession>
<name>A0A080MB22_9PROT</name>
<evidence type="ECO:0000256" key="1">
    <source>
        <dbReference type="ARBA" id="ARBA00010541"/>
    </source>
</evidence>
<keyword evidence="3 4" id="KW-0378">Hydrolase</keyword>
<evidence type="ECO:0000256" key="2">
    <source>
        <dbReference type="ARBA" id="ARBA00022670"/>
    </source>
</evidence>
<dbReference type="PANTHER" id="PTHR43343:SF3">
    <property type="entry name" value="PROTEASE DO-LIKE 8, CHLOROPLASTIC"/>
    <property type="match status" value="1"/>
</dbReference>
<reference evidence="4" key="1">
    <citation type="submission" date="2014-02" db="EMBL/GenBank/DDBJ databases">
        <title>Expanding our view of genomic diversity in Candidatus Accumulibacter clades.</title>
        <authorList>
            <person name="Skennerton C.T."/>
            <person name="Barr J.J."/>
            <person name="Slater F.R."/>
            <person name="Bond P.L."/>
            <person name="Tyson G.W."/>
        </authorList>
    </citation>
    <scope>NUCLEOTIDE SEQUENCE [LARGE SCALE GENOMIC DNA]</scope>
</reference>
<dbReference type="EC" id="3.4.21.107" evidence="4"/>
<protein>
    <submittedName>
        <fullName evidence="4">Periplasmic serine endoprotease DegP-like</fullName>
        <ecNumber evidence="4">3.4.21.107</ecNumber>
    </submittedName>
</protein>
<dbReference type="GO" id="GO:0008233">
    <property type="term" value="F:peptidase activity"/>
    <property type="evidence" value="ECO:0007669"/>
    <property type="project" value="UniProtKB-KW"/>
</dbReference>
<keyword evidence="5" id="KW-1185">Reference proteome</keyword>